<dbReference type="InterPro" id="IPR017871">
    <property type="entry name" value="ABC_transporter-like_CS"/>
</dbReference>
<dbReference type="Gene3D" id="3.40.50.300">
    <property type="entry name" value="P-loop containing nucleotide triphosphate hydrolases"/>
    <property type="match status" value="1"/>
</dbReference>
<feature type="transmembrane region" description="Helical" evidence="9">
    <location>
        <begin position="131"/>
        <end position="152"/>
    </location>
</feature>
<keyword evidence="3" id="KW-1003">Cell membrane</keyword>
<reference evidence="13" key="1">
    <citation type="submission" date="2016-02" db="EMBL/GenBank/DDBJ databases">
        <authorList>
            <person name="liu f."/>
        </authorList>
    </citation>
    <scope>NUCLEOTIDE SEQUENCE [LARGE SCALE GENOMIC DNA]</scope>
</reference>
<name>A0A161KBJ9_9SYNE</name>
<feature type="transmembrane region" description="Helical" evidence="9">
    <location>
        <begin position="52"/>
        <end position="70"/>
    </location>
</feature>
<dbReference type="FunFam" id="3.40.50.300:FF:000221">
    <property type="entry name" value="Multidrug ABC transporter ATP-binding protein"/>
    <property type="match status" value="1"/>
</dbReference>
<dbReference type="GO" id="GO:0034040">
    <property type="term" value="F:ATPase-coupled lipid transmembrane transporter activity"/>
    <property type="evidence" value="ECO:0007669"/>
    <property type="project" value="TreeGrafter"/>
</dbReference>
<dbReference type="InterPro" id="IPR003439">
    <property type="entry name" value="ABC_transporter-like_ATP-bd"/>
</dbReference>
<dbReference type="PROSITE" id="PS50929">
    <property type="entry name" value="ABC_TM1F"/>
    <property type="match status" value="1"/>
</dbReference>
<dbReference type="PANTHER" id="PTHR24221">
    <property type="entry name" value="ATP-BINDING CASSETTE SUB-FAMILY B"/>
    <property type="match status" value="1"/>
</dbReference>
<protein>
    <submittedName>
        <fullName evidence="12">Lipid A export ATP-binding/permease protein MsbA</fullName>
    </submittedName>
</protein>
<evidence type="ECO:0000313" key="12">
    <source>
        <dbReference type="EMBL" id="CZB22063.1"/>
    </source>
</evidence>
<feature type="transmembrane region" description="Helical" evidence="9">
    <location>
        <begin position="158"/>
        <end position="178"/>
    </location>
</feature>
<sequence length="583" mass="62081">MIPLLINVAGREFRRPLRRLMTGLVTEGVLVGLGFVALMPFLSALLAADYAAALRAWVLLAVILLAYGMLRWRTQLAGYHAAIALARALFARLGTHIARLPLGWFSEARTGQLAVLSSQGIVNIMAAPAHLLRPMIVAFTTPVVVLVFMAVIDWRLAAAVAVALPLGWLATTWTGRLVERSDRRVHAAATEAAGRIVEFAQAQPVLRAFGRGASAAADLDAALVEQRNAFRAQMRAIAQGFLTFIVVIQAALTLLLVMGVNRALGGAVDVPELAALLVLGLRFAEPLIVAADLQSGLRISEANLSRMKRLLATAPLPEPPSPRQPEGNDVILENVHFSYDGAPVLRGISFTAAPRGLTALVGPSGAGKTTTLRLMARFFDTDSGVVRLGGVDVREIGSQELMDRIAIVFQDVYLFDGTIADNLKIGKPEATEAELGNAIKLAQLEATLGRLPHGLDTPVGEGGAALSGGERQRVSIARALLKGAEIVLLDEATAAIDALDEARLRDAIAAIARDRTVIAVAHRLSTVRAADHIVFVENGRVAEQGSHDALLEKDGRYAAFWALHATSAVTQLPAGFTRRNLNG</sequence>
<dbReference type="PANTHER" id="PTHR24221:SF654">
    <property type="entry name" value="ATP-BINDING CASSETTE SUB-FAMILY B MEMBER 6"/>
    <property type="match status" value="1"/>
</dbReference>
<evidence type="ECO:0000256" key="6">
    <source>
        <dbReference type="ARBA" id="ARBA00022840"/>
    </source>
</evidence>
<feature type="transmembrane region" description="Helical" evidence="9">
    <location>
        <begin position="236"/>
        <end position="261"/>
    </location>
</feature>
<gene>
    <name evidence="12" type="ORF">FLM9_1493</name>
</gene>
<dbReference type="Gene3D" id="1.20.1560.10">
    <property type="entry name" value="ABC transporter type 1, transmembrane domain"/>
    <property type="match status" value="1"/>
</dbReference>
<accession>A0A161KBJ9</accession>
<dbReference type="Pfam" id="PF00005">
    <property type="entry name" value="ABC_tran"/>
    <property type="match status" value="1"/>
</dbReference>
<feature type="domain" description="ABC transporter" evidence="10">
    <location>
        <begin position="330"/>
        <end position="563"/>
    </location>
</feature>
<keyword evidence="2" id="KW-0813">Transport</keyword>
<evidence type="ECO:0000256" key="7">
    <source>
        <dbReference type="ARBA" id="ARBA00022989"/>
    </source>
</evidence>
<dbReference type="SUPFAM" id="SSF90123">
    <property type="entry name" value="ABC transporter transmembrane region"/>
    <property type="match status" value="1"/>
</dbReference>
<dbReference type="OrthoDB" id="9762790at2"/>
<dbReference type="GO" id="GO:0005524">
    <property type="term" value="F:ATP binding"/>
    <property type="evidence" value="ECO:0007669"/>
    <property type="project" value="UniProtKB-KW"/>
</dbReference>
<dbReference type="InterPro" id="IPR003593">
    <property type="entry name" value="AAA+_ATPase"/>
</dbReference>
<organism evidence="12 13">
    <name type="scientific">Candidatus Synechococcus spongiarum</name>
    <dbReference type="NCBI Taxonomy" id="431041"/>
    <lineage>
        <taxon>Bacteria</taxon>
        <taxon>Bacillati</taxon>
        <taxon>Cyanobacteriota</taxon>
        <taxon>Cyanophyceae</taxon>
        <taxon>Synechococcales</taxon>
        <taxon>Synechococcaceae</taxon>
        <taxon>Synechococcus</taxon>
    </lineage>
</organism>
<evidence type="ECO:0000256" key="5">
    <source>
        <dbReference type="ARBA" id="ARBA00022741"/>
    </source>
</evidence>
<dbReference type="InterPro" id="IPR027417">
    <property type="entry name" value="P-loop_NTPase"/>
</dbReference>
<keyword evidence="4 9" id="KW-0812">Transmembrane</keyword>
<evidence type="ECO:0000313" key="13">
    <source>
        <dbReference type="Proteomes" id="UP000182631"/>
    </source>
</evidence>
<dbReference type="SUPFAM" id="SSF52540">
    <property type="entry name" value="P-loop containing nucleoside triphosphate hydrolases"/>
    <property type="match status" value="1"/>
</dbReference>
<dbReference type="EMBL" id="FITM01000159">
    <property type="protein sequence ID" value="CZB22063.1"/>
    <property type="molecule type" value="Genomic_DNA"/>
</dbReference>
<dbReference type="InterPro" id="IPR036640">
    <property type="entry name" value="ABC1_TM_sf"/>
</dbReference>
<evidence type="ECO:0000256" key="4">
    <source>
        <dbReference type="ARBA" id="ARBA00022692"/>
    </source>
</evidence>
<keyword evidence="8 9" id="KW-0472">Membrane</keyword>
<dbReference type="RefSeq" id="WP_074457873.1">
    <property type="nucleotide sequence ID" value="NZ_FITM01000159.1"/>
</dbReference>
<feature type="transmembrane region" description="Helical" evidence="9">
    <location>
        <begin position="20"/>
        <end position="46"/>
    </location>
</feature>
<evidence type="ECO:0000256" key="9">
    <source>
        <dbReference type="SAM" id="Phobius"/>
    </source>
</evidence>
<dbReference type="Proteomes" id="UP000182631">
    <property type="component" value="Unassembled WGS sequence"/>
</dbReference>
<evidence type="ECO:0000259" key="11">
    <source>
        <dbReference type="PROSITE" id="PS50929"/>
    </source>
</evidence>
<keyword evidence="5" id="KW-0547">Nucleotide-binding</keyword>
<evidence type="ECO:0000259" key="10">
    <source>
        <dbReference type="PROSITE" id="PS50893"/>
    </source>
</evidence>
<dbReference type="GO" id="GO:0005886">
    <property type="term" value="C:plasma membrane"/>
    <property type="evidence" value="ECO:0007669"/>
    <property type="project" value="UniProtKB-SubCell"/>
</dbReference>
<dbReference type="InterPro" id="IPR011527">
    <property type="entry name" value="ABC1_TM_dom"/>
</dbReference>
<evidence type="ECO:0000256" key="8">
    <source>
        <dbReference type="ARBA" id="ARBA00023136"/>
    </source>
</evidence>
<dbReference type="GO" id="GO:0016887">
    <property type="term" value="F:ATP hydrolysis activity"/>
    <property type="evidence" value="ECO:0007669"/>
    <property type="project" value="InterPro"/>
</dbReference>
<dbReference type="GO" id="GO:0140359">
    <property type="term" value="F:ABC-type transporter activity"/>
    <property type="evidence" value="ECO:0007669"/>
    <property type="project" value="InterPro"/>
</dbReference>
<dbReference type="AlphaFoldDB" id="A0A161KBJ9"/>
<keyword evidence="13" id="KW-1185">Reference proteome</keyword>
<proteinExistence type="predicted"/>
<evidence type="ECO:0000256" key="2">
    <source>
        <dbReference type="ARBA" id="ARBA00022448"/>
    </source>
</evidence>
<keyword evidence="7 9" id="KW-1133">Transmembrane helix</keyword>
<dbReference type="Pfam" id="PF00664">
    <property type="entry name" value="ABC_membrane"/>
    <property type="match status" value="1"/>
</dbReference>
<evidence type="ECO:0000256" key="3">
    <source>
        <dbReference type="ARBA" id="ARBA00022475"/>
    </source>
</evidence>
<dbReference type="PROSITE" id="PS50893">
    <property type="entry name" value="ABC_TRANSPORTER_2"/>
    <property type="match status" value="1"/>
</dbReference>
<feature type="domain" description="ABC transmembrane type-1" evidence="11">
    <location>
        <begin position="24"/>
        <end position="297"/>
    </location>
</feature>
<keyword evidence="6 12" id="KW-0067">ATP-binding</keyword>
<dbReference type="SMART" id="SM00382">
    <property type="entry name" value="AAA"/>
    <property type="match status" value="1"/>
</dbReference>
<dbReference type="InterPro" id="IPR039421">
    <property type="entry name" value="Type_1_exporter"/>
</dbReference>
<dbReference type="PROSITE" id="PS00211">
    <property type="entry name" value="ABC_TRANSPORTER_1"/>
    <property type="match status" value="1"/>
</dbReference>
<evidence type="ECO:0000256" key="1">
    <source>
        <dbReference type="ARBA" id="ARBA00004651"/>
    </source>
</evidence>
<comment type="subcellular location">
    <subcellularLocation>
        <location evidence="1">Cell membrane</location>
        <topology evidence="1">Multi-pass membrane protein</topology>
    </subcellularLocation>
</comment>